<dbReference type="EMBL" id="CP036525">
    <property type="protein sequence ID" value="QDT04957.1"/>
    <property type="molecule type" value="Genomic_DNA"/>
</dbReference>
<dbReference type="RefSeq" id="WP_246145830.1">
    <property type="nucleotide sequence ID" value="NZ_CP036525.1"/>
</dbReference>
<evidence type="ECO:0000256" key="1">
    <source>
        <dbReference type="PROSITE-ProRule" id="PRU00339"/>
    </source>
</evidence>
<sequence length="256" mass="28051">MMSNDTFLSRTEFAAGRYRHAAQFAQYAIAQNPDSAAAWQMLGKSLMQVSDYIGAIDALEHASLLQPLDNADRISLAIAYGAIGRTSLSRDLLMAVATSDRIETLDLLQIATGLEAIDEPRLAMEACRQAGQLSPDSAEVHYQMGHYAQQCGHPVNVGEALIRHAIGLDPDNVHYRIGLSSMLIRLGRKFEAVAVIDRIIPAKLDQVTCLCCLKRIANLFFDCDDLERAKQCAERIATLTAKSPESKVLEISESDS</sequence>
<dbReference type="AlphaFoldDB" id="A0A517NCU1"/>
<dbReference type="PANTHER" id="PTHR12558">
    <property type="entry name" value="CELL DIVISION CYCLE 16,23,27"/>
    <property type="match status" value="1"/>
</dbReference>
<dbReference type="SUPFAM" id="SSF48452">
    <property type="entry name" value="TPR-like"/>
    <property type="match status" value="1"/>
</dbReference>
<gene>
    <name evidence="2" type="ORF">K227x_33550</name>
</gene>
<dbReference type="InterPro" id="IPR019734">
    <property type="entry name" value="TPR_rpt"/>
</dbReference>
<feature type="repeat" description="TPR" evidence="1">
    <location>
        <begin position="36"/>
        <end position="69"/>
    </location>
</feature>
<dbReference type="PANTHER" id="PTHR12558:SF51">
    <property type="entry name" value="TPR-LIKE PROTEIN"/>
    <property type="match status" value="1"/>
</dbReference>
<evidence type="ECO:0000313" key="2">
    <source>
        <dbReference type="EMBL" id="QDT04957.1"/>
    </source>
</evidence>
<organism evidence="2 3">
    <name type="scientific">Rubripirellula lacrimiformis</name>
    <dbReference type="NCBI Taxonomy" id="1930273"/>
    <lineage>
        <taxon>Bacteria</taxon>
        <taxon>Pseudomonadati</taxon>
        <taxon>Planctomycetota</taxon>
        <taxon>Planctomycetia</taxon>
        <taxon>Pirellulales</taxon>
        <taxon>Pirellulaceae</taxon>
        <taxon>Rubripirellula</taxon>
    </lineage>
</organism>
<dbReference type="InterPro" id="IPR011990">
    <property type="entry name" value="TPR-like_helical_dom_sf"/>
</dbReference>
<protein>
    <submittedName>
        <fullName evidence="2">Tetratricopeptide repeat protein</fullName>
    </submittedName>
</protein>
<reference evidence="2 3" key="1">
    <citation type="submission" date="2019-02" db="EMBL/GenBank/DDBJ databases">
        <title>Deep-cultivation of Planctomycetes and their phenomic and genomic characterization uncovers novel biology.</title>
        <authorList>
            <person name="Wiegand S."/>
            <person name="Jogler M."/>
            <person name="Boedeker C."/>
            <person name="Pinto D."/>
            <person name="Vollmers J."/>
            <person name="Rivas-Marin E."/>
            <person name="Kohn T."/>
            <person name="Peeters S.H."/>
            <person name="Heuer A."/>
            <person name="Rast P."/>
            <person name="Oberbeckmann S."/>
            <person name="Bunk B."/>
            <person name="Jeske O."/>
            <person name="Meyerdierks A."/>
            <person name="Storesund J.E."/>
            <person name="Kallscheuer N."/>
            <person name="Luecker S."/>
            <person name="Lage O.M."/>
            <person name="Pohl T."/>
            <person name="Merkel B.J."/>
            <person name="Hornburger P."/>
            <person name="Mueller R.-W."/>
            <person name="Bruemmer F."/>
            <person name="Labrenz M."/>
            <person name="Spormann A.M."/>
            <person name="Op den Camp H."/>
            <person name="Overmann J."/>
            <person name="Amann R."/>
            <person name="Jetten M.S.M."/>
            <person name="Mascher T."/>
            <person name="Medema M.H."/>
            <person name="Devos D.P."/>
            <person name="Kaster A.-K."/>
            <person name="Ovreas L."/>
            <person name="Rohde M."/>
            <person name="Galperin M.Y."/>
            <person name="Jogler C."/>
        </authorList>
    </citation>
    <scope>NUCLEOTIDE SEQUENCE [LARGE SCALE GENOMIC DNA]</scope>
    <source>
        <strain evidence="2 3">K22_7</strain>
    </source>
</reference>
<dbReference type="KEGG" id="rlc:K227x_33550"/>
<proteinExistence type="predicted"/>
<keyword evidence="3" id="KW-1185">Reference proteome</keyword>
<dbReference type="GO" id="GO:0051301">
    <property type="term" value="P:cell division"/>
    <property type="evidence" value="ECO:0007669"/>
    <property type="project" value="TreeGrafter"/>
</dbReference>
<name>A0A517NCU1_9BACT</name>
<evidence type="ECO:0000313" key="3">
    <source>
        <dbReference type="Proteomes" id="UP000318538"/>
    </source>
</evidence>
<dbReference type="PROSITE" id="PS50005">
    <property type="entry name" value="TPR"/>
    <property type="match status" value="1"/>
</dbReference>
<dbReference type="Proteomes" id="UP000318538">
    <property type="component" value="Chromosome"/>
</dbReference>
<dbReference type="Gene3D" id="1.25.40.10">
    <property type="entry name" value="Tetratricopeptide repeat domain"/>
    <property type="match status" value="1"/>
</dbReference>
<keyword evidence="1" id="KW-0802">TPR repeat</keyword>
<accession>A0A517NCU1</accession>